<gene>
    <name evidence="7" type="ORF">IV01_23430</name>
</gene>
<dbReference type="PROSITE" id="PS50035">
    <property type="entry name" value="PLD"/>
    <property type="match status" value="1"/>
</dbReference>
<dbReference type="OrthoDB" id="8828485at2"/>
<protein>
    <submittedName>
        <fullName evidence="7">Phospholipase</fullName>
    </submittedName>
</protein>
<accession>A0A085V9G0</accession>
<dbReference type="Proteomes" id="UP000028631">
    <property type="component" value="Unassembled WGS sequence"/>
</dbReference>
<dbReference type="GO" id="GO:0004630">
    <property type="term" value="F:phospholipase D activity"/>
    <property type="evidence" value="ECO:0007669"/>
    <property type="project" value="UniProtKB-EC"/>
</dbReference>
<evidence type="ECO:0000313" key="8">
    <source>
        <dbReference type="Proteomes" id="UP000028631"/>
    </source>
</evidence>
<keyword evidence="8" id="KW-1185">Reference proteome</keyword>
<feature type="region of interest" description="Disordered" evidence="5">
    <location>
        <begin position="245"/>
        <end position="267"/>
    </location>
</feature>
<evidence type="ECO:0000256" key="2">
    <source>
        <dbReference type="ARBA" id="ARBA00022737"/>
    </source>
</evidence>
<evidence type="ECO:0000313" key="7">
    <source>
        <dbReference type="EMBL" id="KFE52073.1"/>
    </source>
</evidence>
<feature type="domain" description="PLD phosphodiesterase" evidence="6">
    <location>
        <begin position="488"/>
        <end position="515"/>
    </location>
</feature>
<dbReference type="EMBL" id="JPQU01000078">
    <property type="protein sequence ID" value="KFE52073.1"/>
    <property type="molecule type" value="Genomic_DNA"/>
</dbReference>
<dbReference type="PANTHER" id="PTHR18896">
    <property type="entry name" value="PHOSPHOLIPASE D"/>
    <property type="match status" value="1"/>
</dbReference>
<name>A0A085V9G0_PSESX</name>
<dbReference type="SUPFAM" id="SSF56024">
    <property type="entry name" value="Phospholipase D/nuclease"/>
    <property type="match status" value="2"/>
</dbReference>
<dbReference type="RefSeq" id="WP_032631296.1">
    <property type="nucleotide sequence ID" value="NZ_JPQU01000078.1"/>
</dbReference>
<dbReference type="Gene3D" id="3.30.870.10">
    <property type="entry name" value="Endonuclease Chain A"/>
    <property type="match status" value="2"/>
</dbReference>
<evidence type="ECO:0000256" key="1">
    <source>
        <dbReference type="ARBA" id="ARBA00000798"/>
    </source>
</evidence>
<keyword evidence="4" id="KW-0443">Lipid metabolism</keyword>
<evidence type="ECO:0000259" key="6">
    <source>
        <dbReference type="PROSITE" id="PS50035"/>
    </source>
</evidence>
<dbReference type="PATRIC" id="fig|317.175.peg.4882"/>
<sequence>MNQNVTTSPVSFQETDQVTCTSPWYVEKTEYHPVMATYQPLVNGEEAFEAVHLAIAEATKSVDIICWGFQPSMYFIRDGNAPMIGELLKKKAKEGVKVRVLGWEYPFNAAGGAGEANLPGKGPVRIMDRKMQRSTEDQYAYDREWFDTCAVVDNPTLLLKGDPIPLYASRGFSAFERAEIVHQAKFHGLDAELSTGTLGIFGAAPSHHQKTVLVDYEVPDRAVGFVMGHNMLDEYWDTDAHSALNRAEGDKPKPNVGPRGDTPRQDISCKVSGPILEHLHHNFATAWHKETNQDLLEKRQAKSIGPQLQLIPGATRQLAQLVRTQPQEGKRDIERLYLQAVNNATQFIYIENQYFRWPPLAELIKQVAQGQTKWGRDPGVHGALHLFVITNATDDGMGAGTVNTQRMLESLGRANTIPEVTKLRRIEQIKTDPATRAIHPQDRPAQERLEKQIKDIEESTIVPQDIPNLKVHICSLVADNSPAGKDWMPVYIHSKLMIIDDVFTTHGSANINTRSMQVDSEMNIAHEWASVTESLRRRLWNLHTKGQGAQDDPAVAFDEWGEIMKDNGDLQENNQKPCASLVEFYYGKNTLKDLD</sequence>
<dbReference type="InterPro" id="IPR025202">
    <property type="entry name" value="PLD-like_dom"/>
</dbReference>
<organism evidence="7 8">
    <name type="scientific">Pseudomonas syringae</name>
    <dbReference type="NCBI Taxonomy" id="317"/>
    <lineage>
        <taxon>Bacteria</taxon>
        <taxon>Pseudomonadati</taxon>
        <taxon>Pseudomonadota</taxon>
        <taxon>Gammaproteobacteria</taxon>
        <taxon>Pseudomonadales</taxon>
        <taxon>Pseudomonadaceae</taxon>
        <taxon>Pseudomonas</taxon>
    </lineage>
</organism>
<evidence type="ECO:0000256" key="5">
    <source>
        <dbReference type="SAM" id="MobiDB-lite"/>
    </source>
</evidence>
<dbReference type="SMART" id="SM00155">
    <property type="entry name" value="PLDc"/>
    <property type="match status" value="2"/>
</dbReference>
<dbReference type="AlphaFoldDB" id="A0A085V9G0"/>
<dbReference type="InterPro" id="IPR015679">
    <property type="entry name" value="PLipase_D_fam"/>
</dbReference>
<comment type="caution">
    <text evidence="7">The sequence shown here is derived from an EMBL/GenBank/DDBJ whole genome shotgun (WGS) entry which is preliminary data.</text>
</comment>
<keyword evidence="3" id="KW-0378">Hydrolase</keyword>
<dbReference type="InterPro" id="IPR001736">
    <property type="entry name" value="PLipase_D/transphosphatidylase"/>
</dbReference>
<dbReference type="PANTHER" id="PTHR18896:SF76">
    <property type="entry name" value="PHOSPHOLIPASE"/>
    <property type="match status" value="1"/>
</dbReference>
<keyword evidence="2" id="KW-0677">Repeat</keyword>
<evidence type="ECO:0000256" key="3">
    <source>
        <dbReference type="ARBA" id="ARBA00022801"/>
    </source>
</evidence>
<dbReference type="Pfam" id="PF13091">
    <property type="entry name" value="PLDc_2"/>
    <property type="match status" value="1"/>
</dbReference>
<reference evidence="7 8" key="1">
    <citation type="submission" date="2014-07" db="EMBL/GenBank/DDBJ databases">
        <title>Draft Genome Sequences of Environmental Pseudomonas syringae strains.</title>
        <authorList>
            <person name="Baltrus D.A."/>
            <person name="Berge O."/>
            <person name="Morris C."/>
        </authorList>
    </citation>
    <scope>NUCLEOTIDE SEQUENCE [LARGE SCALE GENOMIC DNA]</scope>
    <source>
        <strain evidence="7 8">GAW0119</strain>
    </source>
</reference>
<proteinExistence type="predicted"/>
<evidence type="ECO:0000256" key="4">
    <source>
        <dbReference type="ARBA" id="ARBA00023098"/>
    </source>
</evidence>
<comment type="catalytic activity">
    <reaction evidence="1">
        <text>a 1,2-diacyl-sn-glycero-3-phosphocholine + H2O = a 1,2-diacyl-sn-glycero-3-phosphate + choline + H(+)</text>
        <dbReference type="Rhea" id="RHEA:14445"/>
        <dbReference type="ChEBI" id="CHEBI:15354"/>
        <dbReference type="ChEBI" id="CHEBI:15377"/>
        <dbReference type="ChEBI" id="CHEBI:15378"/>
        <dbReference type="ChEBI" id="CHEBI:57643"/>
        <dbReference type="ChEBI" id="CHEBI:58608"/>
        <dbReference type="EC" id="3.1.4.4"/>
    </reaction>
</comment>
<dbReference type="GO" id="GO:0009395">
    <property type="term" value="P:phospholipid catabolic process"/>
    <property type="evidence" value="ECO:0007669"/>
    <property type="project" value="TreeGrafter"/>
</dbReference>